<dbReference type="InterPro" id="IPR047057">
    <property type="entry name" value="MerR_fam"/>
</dbReference>
<dbReference type="STRING" id="224999.GCA_001485475_01482"/>
<dbReference type="GO" id="GO:0003700">
    <property type="term" value="F:DNA-binding transcription factor activity"/>
    <property type="evidence" value="ECO:0007669"/>
    <property type="project" value="InterPro"/>
</dbReference>
<dbReference type="SUPFAM" id="SSF55136">
    <property type="entry name" value="Probable bacterial effector-binding domain"/>
    <property type="match status" value="1"/>
</dbReference>
<dbReference type="PANTHER" id="PTHR30204:SF69">
    <property type="entry name" value="MERR-FAMILY TRANSCRIPTIONAL REGULATOR"/>
    <property type="match status" value="1"/>
</dbReference>
<evidence type="ECO:0000259" key="5">
    <source>
        <dbReference type="PROSITE" id="PS50937"/>
    </source>
</evidence>
<accession>A0A0U9HF65</accession>
<evidence type="ECO:0000313" key="6">
    <source>
        <dbReference type="EMBL" id="GAQ25465.1"/>
    </source>
</evidence>
<reference evidence="6" key="1">
    <citation type="journal article" date="2016" name="Genome Announc.">
        <title>Draft Genome Sequence of the Syntrophic Lactate-Degrading Bacterium Tepidanaerobacter syntrophicus JLT.</title>
        <authorList>
            <person name="Matsuura N."/>
            <person name="Ohashi A."/>
            <person name="Tourlousse D.M."/>
            <person name="Sekiguchi Y."/>
        </authorList>
    </citation>
    <scope>NUCLEOTIDE SEQUENCE [LARGE SCALE GENOMIC DNA]</scope>
    <source>
        <strain evidence="6">JL</strain>
    </source>
</reference>
<dbReference type="SUPFAM" id="SSF46955">
    <property type="entry name" value="Putative DNA-binding domain"/>
    <property type="match status" value="1"/>
</dbReference>
<name>A0A0U9HF65_9FIRM</name>
<dbReference type="InterPro" id="IPR009061">
    <property type="entry name" value="DNA-bd_dom_put_sf"/>
</dbReference>
<dbReference type="PROSITE" id="PS50937">
    <property type="entry name" value="HTH_MERR_2"/>
    <property type="match status" value="1"/>
</dbReference>
<evidence type="ECO:0000256" key="3">
    <source>
        <dbReference type="ARBA" id="ARBA00023125"/>
    </source>
</evidence>
<keyword evidence="1" id="KW-0678">Repressor</keyword>
<dbReference type="Proteomes" id="UP000062160">
    <property type="component" value="Unassembled WGS sequence"/>
</dbReference>
<dbReference type="InterPro" id="IPR011256">
    <property type="entry name" value="Reg_factor_effector_dom_sf"/>
</dbReference>
<organism evidence="6">
    <name type="scientific">Tepidanaerobacter syntrophicus</name>
    <dbReference type="NCBI Taxonomy" id="224999"/>
    <lineage>
        <taxon>Bacteria</taxon>
        <taxon>Bacillati</taxon>
        <taxon>Bacillota</taxon>
        <taxon>Clostridia</taxon>
        <taxon>Thermosediminibacterales</taxon>
        <taxon>Tepidanaerobacteraceae</taxon>
        <taxon>Tepidanaerobacter</taxon>
    </lineage>
</organism>
<feature type="domain" description="HTH merR-type" evidence="5">
    <location>
        <begin position="3"/>
        <end position="73"/>
    </location>
</feature>
<dbReference type="OrthoDB" id="9814833at2"/>
<keyword evidence="2" id="KW-0805">Transcription regulation</keyword>
<evidence type="ECO:0000313" key="7">
    <source>
        <dbReference type="Proteomes" id="UP000062160"/>
    </source>
</evidence>
<dbReference type="CDD" id="cd01107">
    <property type="entry name" value="HTH_BmrR"/>
    <property type="match status" value="1"/>
</dbReference>
<gene>
    <name evidence="6" type="ORF">TSYNT_7491</name>
</gene>
<sequence>MNMLTIGKMARLNNISEQALRLYDKIGLLKPDYVDEQTGYRYYNIKQCARLDMIAYMKELGMSLKQIKEHLDREDVNVILEVLRRQKILIDKDIEELFRKQKAIIRYIENYNRYLNFQKESFKGPIVEHIPSRKIYCYKCSKNVYECKMDSYEYILRELKNHIILHDLPSIYFCNVGSIIRKNTLEQEELASNEIFVFVDDEFTSDTGIEKIPEGDFACIYFNDFNFEKEKECAEKLIRYIKENSFEIIGDYVCEVIAELPIFPHDSRNMSVKLQIPIKI</sequence>
<dbReference type="Gene3D" id="1.10.1660.10">
    <property type="match status" value="1"/>
</dbReference>
<dbReference type="GO" id="GO:0003677">
    <property type="term" value="F:DNA binding"/>
    <property type="evidence" value="ECO:0007669"/>
    <property type="project" value="UniProtKB-KW"/>
</dbReference>
<proteinExistence type="predicted"/>
<dbReference type="SMART" id="SM00422">
    <property type="entry name" value="HTH_MERR"/>
    <property type="match status" value="1"/>
</dbReference>
<evidence type="ECO:0000256" key="4">
    <source>
        <dbReference type="ARBA" id="ARBA00023163"/>
    </source>
</evidence>
<dbReference type="AlphaFoldDB" id="A0A0U9HF65"/>
<dbReference type="Gene3D" id="3.20.80.10">
    <property type="entry name" value="Regulatory factor, effector binding domain"/>
    <property type="match status" value="1"/>
</dbReference>
<dbReference type="RefSeq" id="WP_059032843.1">
    <property type="nucleotide sequence ID" value="NZ_BSDW01000001.1"/>
</dbReference>
<protein>
    <submittedName>
        <fullName evidence="6">DNA-binding transcriptional regulator, MerR family</fullName>
    </submittedName>
</protein>
<dbReference type="InterPro" id="IPR000551">
    <property type="entry name" value="MerR-type_HTH_dom"/>
</dbReference>
<evidence type="ECO:0000256" key="1">
    <source>
        <dbReference type="ARBA" id="ARBA00022491"/>
    </source>
</evidence>
<dbReference type="PANTHER" id="PTHR30204">
    <property type="entry name" value="REDOX-CYCLING DRUG-SENSING TRANSCRIPTIONAL ACTIVATOR SOXR"/>
    <property type="match status" value="1"/>
</dbReference>
<dbReference type="EMBL" id="DF977001">
    <property type="protein sequence ID" value="GAQ25465.1"/>
    <property type="molecule type" value="Genomic_DNA"/>
</dbReference>
<keyword evidence="4" id="KW-0804">Transcription</keyword>
<dbReference type="Pfam" id="PF13411">
    <property type="entry name" value="MerR_1"/>
    <property type="match status" value="1"/>
</dbReference>
<keyword evidence="7" id="KW-1185">Reference proteome</keyword>
<keyword evidence="3 6" id="KW-0238">DNA-binding</keyword>
<evidence type="ECO:0000256" key="2">
    <source>
        <dbReference type="ARBA" id="ARBA00023015"/>
    </source>
</evidence>